<dbReference type="CDD" id="cd07061">
    <property type="entry name" value="HP_HAP_like"/>
    <property type="match status" value="1"/>
</dbReference>
<evidence type="ECO:0000313" key="11">
    <source>
        <dbReference type="EMBL" id="MDI1493013.1"/>
    </source>
</evidence>
<gene>
    <name evidence="11" type="primary">HOF1</name>
    <name evidence="11" type="ORF">OHK93_004797</name>
</gene>
<keyword evidence="7" id="KW-0206">Cytoskeleton</keyword>
<dbReference type="Gene3D" id="1.20.1270.60">
    <property type="entry name" value="Arfaptin homology (AH) domain/BAR domain"/>
    <property type="match status" value="1"/>
</dbReference>
<feature type="compositionally biased region" description="Low complexity" evidence="9">
    <location>
        <begin position="773"/>
        <end position="807"/>
    </location>
</feature>
<feature type="compositionally biased region" description="Polar residues" evidence="9">
    <location>
        <begin position="702"/>
        <end position="714"/>
    </location>
</feature>
<dbReference type="SMART" id="SM00326">
    <property type="entry name" value="SH3"/>
    <property type="match status" value="1"/>
</dbReference>
<reference evidence="11" key="1">
    <citation type="journal article" date="2023" name="Genome Biol. Evol.">
        <title>First Whole Genome Sequence and Flow Cytometry Genome Size Data for the Lichen-Forming Fungus Ramalina farinacea (Ascomycota).</title>
        <authorList>
            <person name="Llewellyn T."/>
            <person name="Mian S."/>
            <person name="Hill R."/>
            <person name="Leitch I.J."/>
            <person name="Gaya E."/>
        </authorList>
    </citation>
    <scope>NUCLEOTIDE SEQUENCE</scope>
    <source>
        <strain evidence="11">LIQ254RAFAR</strain>
    </source>
</reference>
<feature type="region of interest" description="Disordered" evidence="9">
    <location>
        <begin position="604"/>
        <end position="823"/>
    </location>
</feature>
<feature type="domain" description="F-BAR" evidence="10">
    <location>
        <begin position="13"/>
        <end position="266"/>
    </location>
</feature>
<evidence type="ECO:0000256" key="8">
    <source>
        <dbReference type="PROSITE-ProRule" id="PRU01077"/>
    </source>
</evidence>
<dbReference type="Pfam" id="PF00018">
    <property type="entry name" value="SH3_1"/>
    <property type="match status" value="1"/>
</dbReference>
<sequence length="1338" mass="146544">MPGIVADAPTVSLSFANNFWGKDDAGVQPLLGRMQSAKVTCDELKTFYNTRATIEDEYSKKMMALCRKPLGSMEAGTLRASLDVMRGEVESMAKSHQNIAAQMKSELEEPLTAFAGGMKERRKIVQTGIEKLFKTKQQQTQTVNKSRDRYEQDCLKIKGYLAQGHMVMGQEERKNKAKMEKTQIQLATTSNEYEAAVKILEETTGRWNRDWKAACDKFQDLEEERLDFMKSSLWTFANVASTVCVSDDASCEKIRLSLENCEVEKDISNFIQERGTGQEIPDPPKYINFCRGDIDDNASAASEDDYSVAQFQRTINPAFRSSSPQPSTFDSHHDAGSDLAVKMSQLGAHTPQSRETTVTPQKAHQQPPPIVDYRQDSHVREPYQHKIDDLAPVPHNEYPTDGMTMFCRTAPPSERSSAASPNRPSSSDSHQQSEYSNPTSFSSADPLPAKQPQVRHDAGSASSPAKGLQKKRSGFFSNSPFRRKSKHEKEAPAMTTPTSRNTWGSANDRYGNANSQSPTKGYGQDRRARDANSGSPEPVDPRANFQLNVGNNVFDVASPDRPSGKPAARGLTSPTKELDPIAAALEELKGVNKQSSVRMSADRYAGVATPGPPSAASTQTTDPMAARSPPPSYQDQPMSRLGAPEPAFTSKQMKQTTRNFVNKAQDVYGSNRPTPRQNGAEVPRAISPRPMRSTSPRPGYQGRQSQGLPRSASPNPYGGSRARQTPQTSPSKPNYSRHHSPDDVGRNPSPQPQYAKQERPHSSGNMAMQLTSAPPAGGQQARGNAGRPMSYYGGQPPAQQAADPNAGRTRSKSAADGRKFTSNGTPILQFARAMYMYRAAIAEELSFAKGDVLAVLRYQDDGWWEAEVTGKKGRPGYQCNTPLSHTWGQYSPFYLVDSDISTRTPTKCTVTFTQLLSRHGARSPTADKASRYNATLAKISSTTTNFSGAYSFLETYNYPLGADILTDFGRQELINSGIDFFTRYESLAASTDPFIRASAQDRVIESAQKWSQGFHRAKIASGATNDSAYPFPILEISEEGGMNNTLNHGNCPAFEADTTGATAQAEFAKTFVPGITARLNRDLLMPESGGLEDAETVYLMDLCPFATLVNSSTANLPASMTGFCALFSLDEWVQYDYYQTLGKYYGFGAGNPLGPTQGVGYANELIARLTSKPVEDHTTVNQTLDTDPATFPLGRKVYADFSHDNDMTAIYFALRLFENTPALKKDEAMSAEEMAGYAASRTVPFAGRVVVEKMDCDAVSPTKGEDQEEMVRVTVNGRVVPLEWCGSDQEGRCGLASFISGLSFARSGGKWDECFGQTRLGREDPWSEDSSTGSVQTT</sequence>
<dbReference type="PROSITE" id="PS00778">
    <property type="entry name" value="HIS_ACID_PHOSPHAT_2"/>
    <property type="match status" value="1"/>
</dbReference>
<dbReference type="Proteomes" id="UP001161017">
    <property type="component" value="Unassembled WGS sequence"/>
</dbReference>
<accession>A0AA43QY17</accession>
<feature type="compositionally biased region" description="Polar residues" evidence="9">
    <location>
        <begin position="350"/>
        <end position="364"/>
    </location>
</feature>
<dbReference type="GO" id="GO:0016158">
    <property type="term" value="F:inositol hexakisphosphate 3-phosphatase activity"/>
    <property type="evidence" value="ECO:0007669"/>
    <property type="project" value="UniProtKB-EC"/>
</dbReference>
<evidence type="ECO:0000256" key="6">
    <source>
        <dbReference type="ARBA" id="ARBA00022553"/>
    </source>
</evidence>
<dbReference type="FunFam" id="1.20.1270.60:FF:000045">
    <property type="entry name" value="Cell division control protein"/>
    <property type="match status" value="1"/>
</dbReference>
<dbReference type="InterPro" id="IPR029033">
    <property type="entry name" value="His_PPase_superfam"/>
</dbReference>
<dbReference type="Pfam" id="PF00328">
    <property type="entry name" value="His_Phos_2"/>
    <property type="match status" value="1"/>
</dbReference>
<feature type="compositionally biased region" description="Low complexity" evidence="9">
    <location>
        <begin position="408"/>
        <end position="436"/>
    </location>
</feature>
<dbReference type="Gene3D" id="3.40.50.1240">
    <property type="entry name" value="Phosphoglycerate mutase-like"/>
    <property type="match status" value="1"/>
</dbReference>
<keyword evidence="6" id="KW-0597">Phosphoprotein</keyword>
<proteinExistence type="inferred from homology"/>
<feature type="region of interest" description="Disordered" evidence="9">
    <location>
        <begin position="384"/>
        <end position="578"/>
    </location>
</feature>
<dbReference type="Pfam" id="PF00611">
    <property type="entry name" value="FCH"/>
    <property type="match status" value="1"/>
</dbReference>
<feature type="compositionally biased region" description="Polar residues" evidence="9">
    <location>
        <begin position="649"/>
        <end position="662"/>
    </location>
</feature>
<dbReference type="GO" id="GO:0120104">
    <property type="term" value="C:mitotic actomyosin contractile ring, proximal layer"/>
    <property type="evidence" value="ECO:0007669"/>
    <property type="project" value="TreeGrafter"/>
</dbReference>
<dbReference type="InterPro" id="IPR001452">
    <property type="entry name" value="SH3_domain"/>
</dbReference>
<comment type="caution">
    <text evidence="11">The sequence shown here is derived from an EMBL/GenBank/DDBJ whole genome shotgun (WGS) entry which is preliminary data.</text>
</comment>
<dbReference type="InterPro" id="IPR036028">
    <property type="entry name" value="SH3-like_dom_sf"/>
</dbReference>
<feature type="compositionally biased region" description="Polar residues" evidence="9">
    <location>
        <begin position="762"/>
        <end position="772"/>
    </location>
</feature>
<dbReference type="GO" id="GO:0030036">
    <property type="term" value="P:actin cytoskeleton organization"/>
    <property type="evidence" value="ECO:0007669"/>
    <property type="project" value="UniProtKB-ARBA"/>
</dbReference>
<dbReference type="SUPFAM" id="SSF50044">
    <property type="entry name" value="SH3-domain"/>
    <property type="match status" value="1"/>
</dbReference>
<dbReference type="GO" id="GO:0005543">
    <property type="term" value="F:phospholipid binding"/>
    <property type="evidence" value="ECO:0007669"/>
    <property type="project" value="TreeGrafter"/>
</dbReference>
<comment type="similarity">
    <text evidence="2">Belongs to the histidine acid phosphatase family.</text>
</comment>
<evidence type="ECO:0000256" key="9">
    <source>
        <dbReference type="SAM" id="MobiDB-lite"/>
    </source>
</evidence>
<dbReference type="EMBL" id="JAPUFD010000022">
    <property type="protein sequence ID" value="MDI1493013.1"/>
    <property type="molecule type" value="Genomic_DNA"/>
</dbReference>
<dbReference type="Gene3D" id="2.30.30.40">
    <property type="entry name" value="SH3 Domains"/>
    <property type="match status" value="1"/>
</dbReference>
<protein>
    <recommendedName>
        <fullName evidence="3">3-phytase</fullName>
        <ecNumber evidence="3">3.1.3.8</ecNumber>
    </recommendedName>
</protein>
<feature type="region of interest" description="Disordered" evidence="9">
    <location>
        <begin position="347"/>
        <end position="372"/>
    </location>
</feature>
<dbReference type="SUPFAM" id="SSF53254">
    <property type="entry name" value="Phosphoglycerate mutase-like"/>
    <property type="match status" value="1"/>
</dbReference>
<evidence type="ECO:0000256" key="3">
    <source>
        <dbReference type="ARBA" id="ARBA00012632"/>
    </source>
</evidence>
<dbReference type="SUPFAM" id="SSF103657">
    <property type="entry name" value="BAR/IMD domain-like"/>
    <property type="match status" value="1"/>
</dbReference>
<dbReference type="EC" id="3.1.3.8" evidence="3"/>
<evidence type="ECO:0000313" key="12">
    <source>
        <dbReference type="Proteomes" id="UP001161017"/>
    </source>
</evidence>
<evidence type="ECO:0000256" key="7">
    <source>
        <dbReference type="ARBA" id="ARBA00023212"/>
    </source>
</evidence>
<feature type="compositionally biased region" description="Low complexity" evidence="9">
    <location>
        <begin position="687"/>
        <end position="698"/>
    </location>
</feature>
<dbReference type="InterPro" id="IPR001060">
    <property type="entry name" value="FCH_dom"/>
</dbReference>
<dbReference type="PANTHER" id="PTHR23065">
    <property type="entry name" value="PROLINE-SERINE-THREONINE PHOSPHATASE INTERACTING PROTEIN 1"/>
    <property type="match status" value="1"/>
</dbReference>
<dbReference type="PANTHER" id="PTHR23065:SF7">
    <property type="entry name" value="NOSTRIN, ISOFORM H"/>
    <property type="match status" value="1"/>
</dbReference>
<feature type="compositionally biased region" description="Polar residues" evidence="9">
    <location>
        <begin position="722"/>
        <end position="734"/>
    </location>
</feature>
<keyword evidence="8" id="KW-0175">Coiled coil</keyword>
<dbReference type="InterPro" id="IPR033379">
    <property type="entry name" value="Acid_Pase_AS"/>
</dbReference>
<name>A0AA43QY17_9LECA</name>
<keyword evidence="4" id="KW-0728">SH3 domain</keyword>
<organism evidence="11 12">
    <name type="scientific">Ramalina farinacea</name>
    <dbReference type="NCBI Taxonomy" id="258253"/>
    <lineage>
        <taxon>Eukaryota</taxon>
        <taxon>Fungi</taxon>
        <taxon>Dikarya</taxon>
        <taxon>Ascomycota</taxon>
        <taxon>Pezizomycotina</taxon>
        <taxon>Lecanoromycetes</taxon>
        <taxon>OSLEUM clade</taxon>
        <taxon>Lecanoromycetidae</taxon>
        <taxon>Lecanorales</taxon>
        <taxon>Lecanorineae</taxon>
        <taxon>Ramalinaceae</taxon>
        <taxon>Ramalina</taxon>
    </lineage>
</organism>
<feature type="compositionally biased region" description="Polar residues" evidence="9">
    <location>
        <begin position="495"/>
        <end position="505"/>
    </location>
</feature>
<dbReference type="InterPro" id="IPR027267">
    <property type="entry name" value="AH/BAR_dom_sf"/>
</dbReference>
<keyword evidence="12" id="KW-1185">Reference proteome</keyword>
<evidence type="ECO:0000259" key="10">
    <source>
        <dbReference type="PROSITE" id="PS51741"/>
    </source>
</evidence>
<keyword evidence="5" id="KW-0963">Cytoplasm</keyword>
<dbReference type="PROSITE" id="PS51741">
    <property type="entry name" value="F_BAR"/>
    <property type="match status" value="1"/>
</dbReference>
<evidence type="ECO:0000256" key="2">
    <source>
        <dbReference type="ARBA" id="ARBA00005375"/>
    </source>
</evidence>
<evidence type="ECO:0000256" key="1">
    <source>
        <dbReference type="ARBA" id="ARBA00004245"/>
    </source>
</evidence>
<comment type="subcellular location">
    <subcellularLocation>
        <location evidence="1">Cytoplasm</location>
        <location evidence="1">Cytoskeleton</location>
    </subcellularLocation>
</comment>
<evidence type="ECO:0000256" key="5">
    <source>
        <dbReference type="ARBA" id="ARBA00022490"/>
    </source>
</evidence>
<dbReference type="InterPro" id="IPR000560">
    <property type="entry name" value="His_Pase_clade-2"/>
</dbReference>
<dbReference type="CDD" id="cd07651">
    <property type="entry name" value="F-BAR_PombeCdc15_like"/>
    <property type="match status" value="1"/>
</dbReference>
<dbReference type="GO" id="GO:0009898">
    <property type="term" value="C:cytoplasmic side of plasma membrane"/>
    <property type="evidence" value="ECO:0007669"/>
    <property type="project" value="TreeGrafter"/>
</dbReference>
<dbReference type="InterPro" id="IPR031160">
    <property type="entry name" value="F_BAR_dom"/>
</dbReference>
<evidence type="ECO:0000256" key="4">
    <source>
        <dbReference type="ARBA" id="ARBA00022443"/>
    </source>
</evidence>
<dbReference type="SMART" id="SM00055">
    <property type="entry name" value="FCH"/>
    <property type="match status" value="1"/>
</dbReference>